<dbReference type="Gene3D" id="1.10.1200.10">
    <property type="entry name" value="ACP-like"/>
    <property type="match status" value="1"/>
</dbReference>
<dbReference type="RefSeq" id="WP_118004467.1">
    <property type="nucleotide sequence ID" value="NZ_QRXF01000021.1"/>
</dbReference>
<gene>
    <name evidence="1" type="ORF">DWX06_14040</name>
</gene>
<evidence type="ECO:0008006" key="3">
    <source>
        <dbReference type="Google" id="ProtNLM"/>
    </source>
</evidence>
<sequence>MDIEKKLKELLKSVVNVDIDSFPEEARKFPLLSARFNVYPHEMMGLYLKVEQAFKIEIPDSAIDDGTFNSFDGILSVVTGALNEK</sequence>
<evidence type="ECO:0000313" key="1">
    <source>
        <dbReference type="EMBL" id="RGT78763.1"/>
    </source>
</evidence>
<dbReference type="SUPFAM" id="SSF47336">
    <property type="entry name" value="ACP-like"/>
    <property type="match status" value="1"/>
</dbReference>
<proteinExistence type="predicted"/>
<organism evidence="1 2">
    <name type="scientific">Agathobacter rectalis</name>
    <dbReference type="NCBI Taxonomy" id="39491"/>
    <lineage>
        <taxon>Bacteria</taxon>
        <taxon>Bacillati</taxon>
        <taxon>Bacillota</taxon>
        <taxon>Clostridia</taxon>
        <taxon>Lachnospirales</taxon>
        <taxon>Lachnospiraceae</taxon>
        <taxon>Agathobacter</taxon>
    </lineage>
</organism>
<name>A0A412Q0D3_9FIRM</name>
<accession>A0A412Q0D3</accession>
<reference evidence="1 2" key="1">
    <citation type="submission" date="2018-08" db="EMBL/GenBank/DDBJ databases">
        <title>A genome reference for cultivated species of the human gut microbiota.</title>
        <authorList>
            <person name="Zou Y."/>
            <person name="Xue W."/>
            <person name="Luo G."/>
        </authorList>
    </citation>
    <scope>NUCLEOTIDE SEQUENCE [LARGE SCALE GENOMIC DNA]</scope>
    <source>
        <strain evidence="1 2">AF18-16LB</strain>
    </source>
</reference>
<evidence type="ECO:0000313" key="2">
    <source>
        <dbReference type="Proteomes" id="UP000284296"/>
    </source>
</evidence>
<dbReference type="Proteomes" id="UP000284296">
    <property type="component" value="Unassembled WGS sequence"/>
</dbReference>
<dbReference type="AlphaFoldDB" id="A0A412Q0D3"/>
<comment type="caution">
    <text evidence="1">The sequence shown here is derived from an EMBL/GenBank/DDBJ whole genome shotgun (WGS) entry which is preliminary data.</text>
</comment>
<protein>
    <recommendedName>
        <fullName evidence="3">Peptide maturation system acyl carrier-related protein</fullName>
    </recommendedName>
</protein>
<dbReference type="EMBL" id="QRXG01000033">
    <property type="protein sequence ID" value="RGT78763.1"/>
    <property type="molecule type" value="Genomic_DNA"/>
</dbReference>
<dbReference type="InterPro" id="IPR036736">
    <property type="entry name" value="ACP-like_sf"/>
</dbReference>